<name>C0NMZ6_AJECG</name>
<evidence type="ECO:0000256" key="1">
    <source>
        <dbReference type="SAM" id="MobiDB-lite"/>
    </source>
</evidence>
<feature type="region of interest" description="Disordered" evidence="1">
    <location>
        <begin position="13"/>
        <end position="44"/>
    </location>
</feature>
<feature type="compositionally biased region" description="Basic and acidic residues" evidence="1">
    <location>
        <begin position="25"/>
        <end position="39"/>
    </location>
</feature>
<evidence type="ECO:0000313" key="3">
    <source>
        <dbReference type="Proteomes" id="UP000001631"/>
    </source>
</evidence>
<dbReference type="Proteomes" id="UP000001631">
    <property type="component" value="Unassembled WGS sequence"/>
</dbReference>
<feature type="compositionally biased region" description="Gly residues" evidence="1">
    <location>
        <begin position="159"/>
        <end position="174"/>
    </location>
</feature>
<keyword evidence="3" id="KW-1185">Reference proteome</keyword>
<sequence>MAQGSKKSFLGRVANGRWQKKKGRGRDERWTALNPRHDCPGTSAGTSAGGRLWITLILVWFNPLLEPGLVRIPYRNMDWMLGLNVDGRSWLQRNLHSYDSIRPTDTEGDPGSQTWEQKRSRTRRGSQYQAETEREAWAEEESQIGVVFERFFHCQYAAGGGGGEGGGGGGGEKGWSGDCKAANDT</sequence>
<dbReference type="InParanoid" id="C0NMZ6"/>
<dbReference type="AlphaFoldDB" id="C0NMZ6"/>
<feature type="region of interest" description="Disordered" evidence="1">
    <location>
        <begin position="99"/>
        <end position="136"/>
    </location>
</feature>
<dbReference type="EMBL" id="GG663367">
    <property type="protein sequence ID" value="EEH07244.1"/>
    <property type="molecule type" value="Genomic_DNA"/>
</dbReference>
<proteinExistence type="predicted"/>
<gene>
    <name evidence="2" type="ORF">HCBG_04123</name>
</gene>
<dbReference type="RefSeq" id="XP_045287725.1">
    <property type="nucleotide sequence ID" value="XM_045431172.1"/>
</dbReference>
<feature type="region of interest" description="Disordered" evidence="1">
    <location>
        <begin position="159"/>
        <end position="185"/>
    </location>
</feature>
<dbReference type="GeneID" id="69037139"/>
<reference evidence="2" key="1">
    <citation type="submission" date="2009-02" db="EMBL/GenBank/DDBJ databases">
        <title>The Genome Sequence of Ajellomyces capsulatus strain G186AR.</title>
        <authorList>
            <consortium name="The Broad Institute Genome Sequencing Platform"/>
            <person name="Champion M."/>
            <person name="Cuomo C."/>
            <person name="Ma L.-J."/>
            <person name="Henn M.R."/>
            <person name="Sil A."/>
            <person name="Goldman B."/>
            <person name="Young S.K."/>
            <person name="Kodira C.D."/>
            <person name="Zeng Q."/>
            <person name="Koehrsen M."/>
            <person name="Alvarado L."/>
            <person name="Berlin A."/>
            <person name="Borenstein D."/>
            <person name="Chen Z."/>
            <person name="Engels R."/>
            <person name="Freedman E."/>
            <person name="Gellesch M."/>
            <person name="Goldberg J."/>
            <person name="Griggs A."/>
            <person name="Gujja S."/>
            <person name="Heiman D."/>
            <person name="Hepburn T."/>
            <person name="Howarth C."/>
            <person name="Jen D."/>
            <person name="Larson L."/>
            <person name="Lewis B."/>
            <person name="Mehta T."/>
            <person name="Park D."/>
            <person name="Pearson M."/>
            <person name="Roberts A."/>
            <person name="Saif S."/>
            <person name="Shea T."/>
            <person name="Shenoy N."/>
            <person name="Sisk P."/>
            <person name="Stolte C."/>
            <person name="Sykes S."/>
            <person name="Walk T."/>
            <person name="White J."/>
            <person name="Yandava C."/>
            <person name="Klein B."/>
            <person name="McEwen J.G."/>
            <person name="Puccia R."/>
            <person name="Goldman G.H."/>
            <person name="Felipe M.S."/>
            <person name="Nino-Vega G."/>
            <person name="San-Blas G."/>
            <person name="Taylor J."/>
            <person name="Mendoza L."/>
            <person name="Galagan J."/>
            <person name="Nusbaum C."/>
            <person name="Birren B."/>
        </authorList>
    </citation>
    <scope>NUCLEOTIDE SEQUENCE</scope>
    <source>
        <strain evidence="2">G186AR</strain>
    </source>
</reference>
<evidence type="ECO:0000313" key="2">
    <source>
        <dbReference type="EMBL" id="EEH07244.1"/>
    </source>
</evidence>
<accession>C0NMZ6</accession>
<organism evidence="2 3">
    <name type="scientific">Ajellomyces capsulatus (strain G186AR / H82 / ATCC MYA-2454 / RMSCC 2432)</name>
    <name type="common">Darling's disease fungus</name>
    <name type="synonym">Histoplasma capsulatum</name>
    <dbReference type="NCBI Taxonomy" id="447093"/>
    <lineage>
        <taxon>Eukaryota</taxon>
        <taxon>Fungi</taxon>
        <taxon>Dikarya</taxon>
        <taxon>Ascomycota</taxon>
        <taxon>Pezizomycotina</taxon>
        <taxon>Eurotiomycetes</taxon>
        <taxon>Eurotiomycetidae</taxon>
        <taxon>Onygenales</taxon>
        <taxon>Ajellomycetaceae</taxon>
        <taxon>Histoplasma</taxon>
    </lineage>
</organism>
<protein>
    <submittedName>
        <fullName evidence="2">Uncharacterized protein</fullName>
    </submittedName>
</protein>
<dbReference type="HOGENOM" id="CLU_1460915_0_0_1"/>